<evidence type="ECO:0000313" key="2">
    <source>
        <dbReference type="EMBL" id="CCA21937.1"/>
    </source>
</evidence>
<protein>
    <submittedName>
        <fullName evidence="2">Uncharacterized protein AlNc14C138G7168</fullName>
    </submittedName>
</protein>
<reference evidence="2" key="2">
    <citation type="submission" date="2011-02" db="EMBL/GenBank/DDBJ databases">
        <authorList>
            <person name="MacLean D."/>
        </authorList>
    </citation>
    <scope>NUCLEOTIDE SEQUENCE</scope>
</reference>
<sequence length="466" mass="54546">MMASEEIDADGLLSFGKFRPYVSQSIKNVACTDLKAEETQNDGTLLEYYRQRCIEFHQERETFMQHIARIEIEHLGKRILCLEQDLYKQKGQIQALQTENEALQSQEKMDRDKIERLLKISEPILEEVDCMRAFFTCSLREMSPQNSKSVDDTFVQPQIYAYPSTIYIGSAVARTKASKQKKIISNKTISPSQKKSIIHETAQLKHSVQVEDLTQEITVLQQKMEIMKKDFSVREKDANERIQMLTVQLSMNRNKNTQRDEEILQLNQQLEKDLDKANRILHQTTAEYLVLRHNSQENERLALEMLSSLQERCVLLEGKDNQVSILSSKESNSAQEKEDGMQALLQTRESEIEAYKDQIESMEERYRHRIEELQLRLRSLRNRYRSLDTRRRMEMEGFGRDIATLRRHLHKLEVLFYEQHLESRDTKTLQFAETMNANELNEAIGSLRQKFADLATEIVNETNANV</sequence>
<accession>F0WKX8</accession>
<organism evidence="2">
    <name type="scientific">Albugo laibachii Nc14</name>
    <dbReference type="NCBI Taxonomy" id="890382"/>
    <lineage>
        <taxon>Eukaryota</taxon>
        <taxon>Sar</taxon>
        <taxon>Stramenopiles</taxon>
        <taxon>Oomycota</taxon>
        <taxon>Peronosporomycetes</taxon>
        <taxon>Albuginales</taxon>
        <taxon>Albuginaceae</taxon>
        <taxon>Albugo</taxon>
    </lineage>
</organism>
<dbReference type="AlphaFoldDB" id="F0WKX8"/>
<gene>
    <name evidence="2" type="primary">AlNc14C138G7168</name>
    <name evidence="2" type="ORF">ALNC14_080800</name>
</gene>
<dbReference type="HOGENOM" id="CLU_045057_0_0_1"/>
<keyword evidence="1" id="KW-0175">Coiled coil</keyword>
<feature type="coiled-coil region" evidence="1">
    <location>
        <begin position="260"/>
        <end position="287"/>
    </location>
</feature>
<dbReference type="EMBL" id="FR824183">
    <property type="protein sequence ID" value="CCA21937.1"/>
    <property type="molecule type" value="Genomic_DNA"/>
</dbReference>
<proteinExistence type="predicted"/>
<reference evidence="2" key="1">
    <citation type="journal article" date="2011" name="PLoS Biol.">
        <title>Gene gain and loss during evolution of obligate parasitism in the white rust pathogen of Arabidopsis thaliana.</title>
        <authorList>
            <person name="Kemen E."/>
            <person name="Gardiner A."/>
            <person name="Schultz-Larsen T."/>
            <person name="Kemen A.C."/>
            <person name="Balmuth A.L."/>
            <person name="Robert-Seilaniantz A."/>
            <person name="Bailey K."/>
            <person name="Holub E."/>
            <person name="Studholme D.J."/>
            <person name="Maclean D."/>
            <person name="Jones J.D."/>
        </authorList>
    </citation>
    <scope>NUCLEOTIDE SEQUENCE</scope>
</reference>
<feature type="coiled-coil region" evidence="1">
    <location>
        <begin position="345"/>
        <end position="390"/>
    </location>
</feature>
<feature type="coiled-coil region" evidence="1">
    <location>
        <begin position="86"/>
        <end position="113"/>
    </location>
</feature>
<dbReference type="InterPro" id="IPR037696">
    <property type="entry name" value="CCDC77"/>
</dbReference>
<name>F0WKX8_9STRA</name>
<evidence type="ECO:0000256" key="1">
    <source>
        <dbReference type="SAM" id="Coils"/>
    </source>
</evidence>
<dbReference type="PANTHER" id="PTHR22091:SF1">
    <property type="entry name" value="COILED-COIL DOMAIN-CONTAINING PROTEIN 77"/>
    <property type="match status" value="1"/>
</dbReference>
<dbReference type="PANTHER" id="PTHR22091">
    <property type="entry name" value="COILED-COIL DOMAIN-CONTAINING PROTEIN 77"/>
    <property type="match status" value="1"/>
</dbReference>